<feature type="region of interest" description="Disordered" evidence="9">
    <location>
        <begin position="167"/>
        <end position="193"/>
    </location>
</feature>
<evidence type="ECO:0000259" key="10">
    <source>
        <dbReference type="PROSITE" id="PS00028"/>
    </source>
</evidence>
<dbReference type="PANTHER" id="PTHR13182:SF8">
    <property type="entry name" value="CYTOPLASMIC 60S SUBUNIT BIOGENESIS FACTOR ZNF622"/>
    <property type="match status" value="1"/>
</dbReference>
<name>A0A139AH86_GONPJ</name>
<dbReference type="SMART" id="SM00451">
    <property type="entry name" value="ZnF_U1"/>
    <property type="match status" value="2"/>
</dbReference>
<keyword evidence="5" id="KW-0677">Repeat</keyword>
<keyword evidence="7" id="KW-0862">Zinc</keyword>
<evidence type="ECO:0000313" key="12">
    <source>
        <dbReference type="Proteomes" id="UP000070544"/>
    </source>
</evidence>
<dbReference type="InterPro" id="IPR022755">
    <property type="entry name" value="Znf_C2H2_jaz"/>
</dbReference>
<dbReference type="GO" id="GO:0008270">
    <property type="term" value="F:zinc ion binding"/>
    <property type="evidence" value="ECO:0007669"/>
    <property type="project" value="UniProtKB-KW"/>
</dbReference>
<evidence type="ECO:0000313" key="11">
    <source>
        <dbReference type="EMBL" id="KXS15805.1"/>
    </source>
</evidence>
<evidence type="ECO:0000256" key="9">
    <source>
        <dbReference type="SAM" id="MobiDB-lite"/>
    </source>
</evidence>
<accession>A0A139AH86</accession>
<evidence type="ECO:0000256" key="3">
    <source>
        <dbReference type="ARBA" id="ARBA00022517"/>
    </source>
</evidence>
<dbReference type="Proteomes" id="UP000070544">
    <property type="component" value="Unassembled WGS sequence"/>
</dbReference>
<evidence type="ECO:0000256" key="7">
    <source>
        <dbReference type="ARBA" id="ARBA00022833"/>
    </source>
</evidence>
<dbReference type="SUPFAM" id="SSF57667">
    <property type="entry name" value="beta-beta-alpha zinc fingers"/>
    <property type="match status" value="2"/>
</dbReference>
<dbReference type="SMART" id="SM00355">
    <property type="entry name" value="ZnF_C2H2"/>
    <property type="match status" value="4"/>
</dbReference>
<keyword evidence="2" id="KW-0963">Cytoplasm</keyword>
<dbReference type="InterPro" id="IPR013087">
    <property type="entry name" value="Znf_C2H2_type"/>
</dbReference>
<keyword evidence="12" id="KW-1185">Reference proteome</keyword>
<dbReference type="PANTHER" id="PTHR13182">
    <property type="entry name" value="ZINC FINGER PROTEIN 622"/>
    <property type="match status" value="1"/>
</dbReference>
<feature type="region of interest" description="Disordered" evidence="9">
    <location>
        <begin position="1"/>
        <end position="23"/>
    </location>
</feature>
<dbReference type="InterPro" id="IPR036236">
    <property type="entry name" value="Znf_C2H2_sf"/>
</dbReference>
<feature type="domain" description="C2H2-type" evidence="10">
    <location>
        <begin position="45"/>
        <end position="67"/>
    </location>
</feature>
<dbReference type="OMA" id="WTQTQQQ"/>
<evidence type="ECO:0000256" key="8">
    <source>
        <dbReference type="ARBA" id="ARBA00034126"/>
    </source>
</evidence>
<protein>
    <recommendedName>
        <fullName evidence="10">C2H2-type domain-containing protein</fullName>
    </recommendedName>
</protein>
<proteinExistence type="inferred from homology"/>
<dbReference type="STRING" id="1344416.A0A139AH86"/>
<feature type="domain" description="C2H2-type" evidence="10">
    <location>
        <begin position="110"/>
        <end position="132"/>
    </location>
</feature>
<evidence type="ECO:0000256" key="4">
    <source>
        <dbReference type="ARBA" id="ARBA00022723"/>
    </source>
</evidence>
<keyword evidence="3" id="KW-0690">Ribosome biogenesis</keyword>
<dbReference type="OrthoDB" id="19329at2759"/>
<dbReference type="EMBL" id="KQ965759">
    <property type="protein sequence ID" value="KXS15805.1"/>
    <property type="molecule type" value="Genomic_DNA"/>
</dbReference>
<keyword evidence="6" id="KW-0863">Zinc-finger</keyword>
<feature type="compositionally biased region" description="Polar residues" evidence="9">
    <location>
        <begin position="169"/>
        <end position="191"/>
    </location>
</feature>
<dbReference type="GO" id="GO:0030687">
    <property type="term" value="C:preribosome, large subunit precursor"/>
    <property type="evidence" value="ECO:0007669"/>
    <property type="project" value="TreeGrafter"/>
</dbReference>
<comment type="similarity">
    <text evidence="8">Belongs to the REI1 family.</text>
</comment>
<gene>
    <name evidence="11" type="ORF">M427DRAFT_31992</name>
</gene>
<dbReference type="InterPro" id="IPR041661">
    <property type="entry name" value="ZN622/Rei1/Reh1_Znf-C2H2"/>
</dbReference>
<dbReference type="PROSITE" id="PS00028">
    <property type="entry name" value="ZINC_FINGER_C2H2_1"/>
    <property type="match status" value="2"/>
</dbReference>
<keyword evidence="4" id="KW-0479">Metal-binding</keyword>
<reference evidence="11 12" key="1">
    <citation type="journal article" date="2015" name="Genome Biol. Evol.">
        <title>Phylogenomic analyses indicate that early fungi evolved digesting cell walls of algal ancestors of land plants.</title>
        <authorList>
            <person name="Chang Y."/>
            <person name="Wang S."/>
            <person name="Sekimoto S."/>
            <person name="Aerts A.L."/>
            <person name="Choi C."/>
            <person name="Clum A."/>
            <person name="LaButti K.M."/>
            <person name="Lindquist E.A."/>
            <person name="Yee Ngan C."/>
            <person name="Ohm R.A."/>
            <person name="Salamov A.A."/>
            <person name="Grigoriev I.V."/>
            <person name="Spatafora J.W."/>
            <person name="Berbee M.L."/>
        </authorList>
    </citation>
    <scope>NUCLEOTIDE SEQUENCE [LARGE SCALE GENOMIC DNA]</scope>
    <source>
        <strain evidence="11 12">JEL478</strain>
    </source>
</reference>
<evidence type="ECO:0000256" key="6">
    <source>
        <dbReference type="ARBA" id="ARBA00022771"/>
    </source>
</evidence>
<comment type="subcellular location">
    <subcellularLocation>
        <location evidence="1">Cytoplasm</location>
    </subcellularLocation>
</comment>
<dbReference type="AlphaFoldDB" id="A0A139AH86"/>
<dbReference type="Pfam" id="PF12171">
    <property type="entry name" value="zf-C2H2_jaz"/>
    <property type="match status" value="1"/>
</dbReference>
<dbReference type="GO" id="GO:0005737">
    <property type="term" value="C:cytoplasm"/>
    <property type="evidence" value="ECO:0007669"/>
    <property type="project" value="UniProtKB-SubCell"/>
</dbReference>
<sequence>MATYDLEPAHSVADDAETGTHFSETASIAPSTAESRVSTKGLFTCISCQVGFTTADAQREHYKSDWHRYNLKRKVALLPPVSEDGFKQRMLAQQNKTREDVERAQFSAECVACNKTYYTHNAYQNHLQSNKHRDAMLAYEKKHGAGQKSAPGSASHPKVAAAVIGASADTDSASQRSGNESNGAQGPSQHQVLEWKRRLADAKTEEEIEKIADEKIAAAVRLNPDADCLFCSHQSGDLEANLEHMSISHTFFIPDIDFISDVRGLVSYLGEKISVGNTCIYCNGKGRQLHTLDAVRKHMVDKGHTKVAYEDGADEEISRFYAFPDDDGSEGSGSDEDFAAASNGAELVLPDGRKIGHRSLRTFYKQNFVGPMMSSGGQGASNLLAAKLAQQYRFLGAAPSSSSAGALVPVGMSGVQALVSLRNVEQVAKAARKERRAKVVAQRTQRREELMFGMKGNSQKHYRAQVDF</sequence>
<evidence type="ECO:0000256" key="2">
    <source>
        <dbReference type="ARBA" id="ARBA00022490"/>
    </source>
</evidence>
<evidence type="ECO:0000256" key="1">
    <source>
        <dbReference type="ARBA" id="ARBA00004496"/>
    </source>
</evidence>
<dbReference type="GO" id="GO:0042273">
    <property type="term" value="P:ribosomal large subunit biogenesis"/>
    <property type="evidence" value="ECO:0007669"/>
    <property type="project" value="TreeGrafter"/>
</dbReference>
<dbReference type="InterPro" id="IPR003604">
    <property type="entry name" value="Matrin/U1-like-C_Znf_C2H2"/>
</dbReference>
<dbReference type="Pfam" id="PF12756">
    <property type="entry name" value="zf-C2H2_2"/>
    <property type="match status" value="1"/>
</dbReference>
<dbReference type="InterPro" id="IPR040025">
    <property type="entry name" value="Znf622/Rei1/Reh1"/>
</dbReference>
<evidence type="ECO:0000256" key="5">
    <source>
        <dbReference type="ARBA" id="ARBA00022737"/>
    </source>
</evidence>
<organism evidence="11 12">
    <name type="scientific">Gonapodya prolifera (strain JEL478)</name>
    <name type="common">Monoblepharis prolifera</name>
    <dbReference type="NCBI Taxonomy" id="1344416"/>
    <lineage>
        <taxon>Eukaryota</taxon>
        <taxon>Fungi</taxon>
        <taxon>Fungi incertae sedis</taxon>
        <taxon>Chytridiomycota</taxon>
        <taxon>Chytridiomycota incertae sedis</taxon>
        <taxon>Monoblepharidomycetes</taxon>
        <taxon>Monoblepharidales</taxon>
        <taxon>Gonapodyaceae</taxon>
        <taxon>Gonapodya</taxon>
    </lineage>
</organism>
<dbReference type="GO" id="GO:0003676">
    <property type="term" value="F:nucleic acid binding"/>
    <property type="evidence" value="ECO:0007669"/>
    <property type="project" value="InterPro"/>
</dbReference>